<dbReference type="Pfam" id="PF13510">
    <property type="entry name" value="Fer2_4"/>
    <property type="match status" value="1"/>
</dbReference>
<name>A0ABP6LXB4_9MICC</name>
<organism evidence="2 3">
    <name type="scientific">Nesterenkonia aethiopica</name>
    <dbReference type="NCBI Taxonomy" id="269144"/>
    <lineage>
        <taxon>Bacteria</taxon>
        <taxon>Bacillati</taxon>
        <taxon>Actinomycetota</taxon>
        <taxon>Actinomycetes</taxon>
        <taxon>Micrococcales</taxon>
        <taxon>Micrococcaceae</taxon>
        <taxon>Nesterenkonia</taxon>
    </lineage>
</organism>
<accession>A0ABP6LXB4</accession>
<gene>
    <name evidence="2" type="ORF">GCM10010529_13150</name>
</gene>
<keyword evidence="1" id="KW-0560">Oxidoreductase</keyword>
<dbReference type="InterPro" id="IPR042204">
    <property type="entry name" value="2Fe-2S-bd_N"/>
</dbReference>
<evidence type="ECO:0000313" key="2">
    <source>
        <dbReference type="EMBL" id="GAA3060911.1"/>
    </source>
</evidence>
<evidence type="ECO:0000313" key="3">
    <source>
        <dbReference type="Proteomes" id="UP001500236"/>
    </source>
</evidence>
<protein>
    <submittedName>
        <fullName evidence="2">(2Fe-2S)-binding protein</fullName>
    </submittedName>
</protein>
<proteinExistence type="predicted"/>
<dbReference type="SUPFAM" id="SSF54292">
    <property type="entry name" value="2Fe-2S ferredoxin-like"/>
    <property type="match status" value="1"/>
</dbReference>
<comment type="caution">
    <text evidence="2">The sequence shown here is derived from an EMBL/GenBank/DDBJ whole genome shotgun (WGS) entry which is preliminary data.</text>
</comment>
<reference evidence="3" key="1">
    <citation type="journal article" date="2019" name="Int. J. Syst. Evol. Microbiol.">
        <title>The Global Catalogue of Microorganisms (GCM) 10K type strain sequencing project: providing services to taxonomists for standard genome sequencing and annotation.</title>
        <authorList>
            <consortium name="The Broad Institute Genomics Platform"/>
            <consortium name="The Broad Institute Genome Sequencing Center for Infectious Disease"/>
            <person name="Wu L."/>
            <person name="Ma J."/>
        </authorList>
    </citation>
    <scope>NUCLEOTIDE SEQUENCE [LARGE SCALE GENOMIC DNA]</scope>
    <source>
        <strain evidence="3">JCM 14309</strain>
    </source>
</reference>
<evidence type="ECO:0000256" key="1">
    <source>
        <dbReference type="ARBA" id="ARBA00023002"/>
    </source>
</evidence>
<keyword evidence="3" id="KW-1185">Reference proteome</keyword>
<dbReference type="RefSeq" id="WP_344683958.1">
    <property type="nucleotide sequence ID" value="NZ_BAAAVT010000007.1"/>
</dbReference>
<sequence length="92" mass="9474">MPHNDPHTVSITVDAAPLTVPAGHSVAAALILTADQLTWRTTRGGGSPRGLFCGIGSCFDCLVTVDESPNQRACLVPVTEGMSVTTQNGVSP</sequence>
<dbReference type="EMBL" id="BAAAVT010000007">
    <property type="protein sequence ID" value="GAA3060911.1"/>
    <property type="molecule type" value="Genomic_DNA"/>
</dbReference>
<dbReference type="Gene3D" id="3.10.20.440">
    <property type="entry name" value="2Fe-2S iron-sulphur cluster binding domain, sarcosine oxidase, alpha subunit, N-terminal domain"/>
    <property type="match status" value="1"/>
</dbReference>
<dbReference type="Proteomes" id="UP001500236">
    <property type="component" value="Unassembled WGS sequence"/>
</dbReference>
<dbReference type="InterPro" id="IPR036010">
    <property type="entry name" value="2Fe-2S_ferredoxin-like_sf"/>
</dbReference>